<feature type="transmembrane region" description="Helical" evidence="3">
    <location>
        <begin position="5"/>
        <end position="23"/>
    </location>
</feature>
<reference evidence="6" key="1">
    <citation type="submission" date="2017-11" db="EMBL/GenBank/DDBJ databases">
        <authorList>
            <person name="Duchaud E."/>
        </authorList>
    </citation>
    <scope>NUCLEOTIDE SEQUENCE [LARGE SCALE GENOMIC DNA]</scope>
    <source>
        <strain evidence="6">Tenacibaculum sp. TNO020</strain>
    </source>
</reference>
<dbReference type="GO" id="GO:0015930">
    <property type="term" value="F:glutamate synthase activity"/>
    <property type="evidence" value="ECO:0007669"/>
    <property type="project" value="InterPro"/>
</dbReference>
<dbReference type="PANTHER" id="PTHR43819:SF1">
    <property type="entry name" value="ARCHAEAL-TYPE GLUTAMATE SYNTHASE [NADPH]"/>
    <property type="match status" value="1"/>
</dbReference>
<dbReference type="AlphaFoldDB" id="A0A2H1YF60"/>
<comment type="similarity">
    <text evidence="1 2">Belongs to the glutamate synthase family.</text>
</comment>
<evidence type="ECO:0000256" key="1">
    <source>
        <dbReference type="ARBA" id="ARBA00009716"/>
    </source>
</evidence>
<dbReference type="InterPro" id="IPR002932">
    <property type="entry name" value="Glu_synthdom"/>
</dbReference>
<dbReference type="PIRSF" id="PIRSF006429">
    <property type="entry name" value="GOGAT_lg_2"/>
    <property type="match status" value="1"/>
</dbReference>
<dbReference type="RefSeq" id="WP_101916586.1">
    <property type="nucleotide sequence ID" value="NZ_OENF01000010.1"/>
</dbReference>
<protein>
    <submittedName>
        <fullName evidence="5">Glutamate synthase</fullName>
    </submittedName>
</protein>
<accession>A0A2H1YF60</accession>
<evidence type="ECO:0000256" key="2">
    <source>
        <dbReference type="PIRNR" id="PIRNR006429"/>
    </source>
</evidence>
<dbReference type="GO" id="GO:0006537">
    <property type="term" value="P:glutamate biosynthetic process"/>
    <property type="evidence" value="ECO:0007669"/>
    <property type="project" value="InterPro"/>
</dbReference>
<dbReference type="InterPro" id="IPR013785">
    <property type="entry name" value="Aldolase_TIM"/>
</dbReference>
<keyword evidence="3" id="KW-1133">Transmembrane helix</keyword>
<dbReference type="EMBL" id="OENF01000010">
    <property type="protein sequence ID" value="SOS74070.1"/>
    <property type="molecule type" value="Genomic_DNA"/>
</dbReference>
<dbReference type="CDD" id="cd02808">
    <property type="entry name" value="GltS_FMN"/>
    <property type="match status" value="1"/>
</dbReference>
<gene>
    <name evidence="5" type="ORF">TNO020_180099</name>
</gene>
<keyword evidence="3" id="KW-0472">Membrane</keyword>
<dbReference type="OrthoDB" id="9758182at2"/>
<evidence type="ECO:0000313" key="6">
    <source>
        <dbReference type="Proteomes" id="UP000234211"/>
    </source>
</evidence>
<feature type="domain" description="Glutamate synthase" evidence="4">
    <location>
        <begin position="154"/>
        <end position="474"/>
    </location>
</feature>
<name>A0A2H1YF60_9FLAO</name>
<keyword evidence="3" id="KW-0812">Transmembrane</keyword>
<sequence>MRNTILAIVIFINILCGVLVYFMPDVGNYILLSIASAVTLLAIYDAFIQKKHSLMRAFPIISRLRWVFEEEREKIQQYFIEDNLNGTPINREKRSIVYQRSKKQIETIPFGTQHNVYKKGYEFVKHSMFPKNHHDVKGDRVLIGSDKCFQKYSASIVNISAMSFGSLSKNAVMALNQGAKMANFAHNTGEGGISPYHLQGGDLIFQVGTGYFGAGKSVDGKRVFDDAVFNRNAILPEVKMIEIKFSQGAKPGHGGILPAKKNTKEIAAIRSVEPFTRVDSPPGHSAFSNFDEMIVFIQKLRDLSEGKPVGIKLCVGDNQEIENMIKAFADANNYPDFISVDGGEGGTGSAPLEFSNYIGTPLLDGLVFINKTLKKYQLKEQVKIIASGKAIDAFDILKYKALGADVIGMARSFMLSLGCIQARECNLDTCPVGVATQNKDLVKALVVGDKNVRVKNYHENTIEAVKEMVGAMGKESISDVNATHIFRRDKETIKSFADIYQLENYNENTIFQEDTISKAKENKEVLTTV</sequence>
<evidence type="ECO:0000313" key="5">
    <source>
        <dbReference type="EMBL" id="SOS74070.1"/>
    </source>
</evidence>
<evidence type="ECO:0000259" key="4">
    <source>
        <dbReference type="Pfam" id="PF01645"/>
    </source>
</evidence>
<dbReference type="Pfam" id="PF01645">
    <property type="entry name" value="Glu_synthase"/>
    <property type="match status" value="1"/>
</dbReference>
<dbReference type="InterPro" id="IPR024188">
    <property type="entry name" value="GltB"/>
</dbReference>
<proteinExistence type="inferred from homology"/>
<organism evidence="5 6">
    <name type="scientific">Tenacibaculum piscium</name>
    <dbReference type="NCBI Taxonomy" id="1458515"/>
    <lineage>
        <taxon>Bacteria</taxon>
        <taxon>Pseudomonadati</taxon>
        <taxon>Bacteroidota</taxon>
        <taxon>Flavobacteriia</taxon>
        <taxon>Flavobacteriales</taxon>
        <taxon>Flavobacteriaceae</taxon>
        <taxon>Tenacibaculum</taxon>
    </lineage>
</organism>
<evidence type="ECO:0000256" key="3">
    <source>
        <dbReference type="SAM" id="Phobius"/>
    </source>
</evidence>
<dbReference type="Gene3D" id="3.20.20.70">
    <property type="entry name" value="Aldolase class I"/>
    <property type="match status" value="1"/>
</dbReference>
<keyword evidence="6" id="KW-1185">Reference proteome</keyword>
<dbReference type="PANTHER" id="PTHR43819">
    <property type="entry name" value="ARCHAEAL-TYPE GLUTAMATE SYNTHASE [NADPH]"/>
    <property type="match status" value="1"/>
</dbReference>
<feature type="transmembrane region" description="Helical" evidence="3">
    <location>
        <begin position="29"/>
        <end position="48"/>
    </location>
</feature>
<dbReference type="SUPFAM" id="SSF51395">
    <property type="entry name" value="FMN-linked oxidoreductases"/>
    <property type="match status" value="1"/>
</dbReference>
<dbReference type="Proteomes" id="UP000234211">
    <property type="component" value="Unassembled WGS sequence"/>
</dbReference>